<organism evidence="1 2">
    <name type="scientific">Litchfieldia salsa</name>
    <dbReference type="NCBI Taxonomy" id="930152"/>
    <lineage>
        <taxon>Bacteria</taxon>
        <taxon>Bacillati</taxon>
        <taxon>Bacillota</taxon>
        <taxon>Bacilli</taxon>
        <taxon>Bacillales</taxon>
        <taxon>Bacillaceae</taxon>
        <taxon>Litchfieldia</taxon>
    </lineage>
</organism>
<keyword evidence="2" id="KW-1185">Reference proteome</keyword>
<gene>
    <name evidence="1" type="ORF">SAMN05216565_102336</name>
</gene>
<dbReference type="InterPro" id="IPR045640">
    <property type="entry name" value="DUF6407"/>
</dbReference>
<accession>A0A1H0RQH7</accession>
<sequence>MGSNLIDFVNEEKSKINSFDSGNLECIKRIIRKAIDTYHLKSYEEVEETDIGSIRFLYIHSIVEENLLSKIVEELRNSQEDLNIEGVYEGYVIRTY</sequence>
<evidence type="ECO:0000313" key="1">
    <source>
        <dbReference type="EMBL" id="SDP31707.1"/>
    </source>
</evidence>
<reference evidence="2" key="1">
    <citation type="submission" date="2016-10" db="EMBL/GenBank/DDBJ databases">
        <authorList>
            <person name="Varghese N."/>
            <person name="Submissions S."/>
        </authorList>
    </citation>
    <scope>NUCLEOTIDE SEQUENCE [LARGE SCALE GENOMIC DNA]</scope>
    <source>
        <strain evidence="2">IBRC-M10078</strain>
    </source>
</reference>
<proteinExistence type="predicted"/>
<dbReference type="Proteomes" id="UP000199159">
    <property type="component" value="Unassembled WGS sequence"/>
</dbReference>
<dbReference type="AlphaFoldDB" id="A0A1H0RQH7"/>
<dbReference type="EMBL" id="FNJU01000002">
    <property type="protein sequence ID" value="SDP31707.1"/>
    <property type="molecule type" value="Genomic_DNA"/>
</dbReference>
<dbReference type="STRING" id="930152.SAMN05216565_102336"/>
<name>A0A1H0RQH7_9BACI</name>
<evidence type="ECO:0000313" key="2">
    <source>
        <dbReference type="Proteomes" id="UP000199159"/>
    </source>
</evidence>
<dbReference type="Pfam" id="PF19945">
    <property type="entry name" value="DUF6407"/>
    <property type="match status" value="1"/>
</dbReference>
<dbReference type="OrthoDB" id="2941692at2"/>
<dbReference type="RefSeq" id="WP_090850752.1">
    <property type="nucleotide sequence ID" value="NZ_FNJU01000002.1"/>
</dbReference>
<protein>
    <submittedName>
        <fullName evidence="1">Uncharacterized protein</fullName>
    </submittedName>
</protein>